<dbReference type="RefSeq" id="WP_154544861.1">
    <property type="nucleotide sequence ID" value="NZ_VULO01000007.1"/>
</dbReference>
<evidence type="ECO:0000259" key="5">
    <source>
        <dbReference type="SMART" id="SM00644"/>
    </source>
</evidence>
<gene>
    <name evidence="6" type="ORF">FYJ24_06810</name>
</gene>
<evidence type="ECO:0000313" key="6">
    <source>
        <dbReference type="EMBL" id="MSS84477.1"/>
    </source>
</evidence>
<dbReference type="PANTHER" id="PTHR30417:SF1">
    <property type="entry name" value="N-ACETYLMURAMOYL-L-ALANINE AMIDASE AMID"/>
    <property type="match status" value="1"/>
</dbReference>
<keyword evidence="3" id="KW-0378">Hydrolase</keyword>
<dbReference type="CDD" id="cd06583">
    <property type="entry name" value="PGRP"/>
    <property type="match status" value="1"/>
</dbReference>
<dbReference type="Proteomes" id="UP000470875">
    <property type="component" value="Unassembled WGS sequence"/>
</dbReference>
<proteinExistence type="predicted"/>
<evidence type="ECO:0000256" key="1">
    <source>
        <dbReference type="ARBA" id="ARBA00001561"/>
    </source>
</evidence>
<sequence>MKNWTDLEPDLYKLMNKHYSPGRDRSIDKIVLHYNAGVGLSTEDCWNIWQSREASAHYQVETSGRIGQLVRDKDTAWHAGNWAANSSSIGIEHANNSGAPTWGFTKETLEEGAHLVAALCLGYGLGRPAWRTNVFPHSDFTSTSCPGELQRSLQGSYMARAQAWYDAMKNGTTPTAPAKPANNKPKKLVEDGLFGADTADALAYINGTPRDRTVSSQSAYWKSRFQHVLTTGWEWVNPDDAEGSQLIAATQRYYKRIGNYAGPIDGLVGPDWDKATIATYGGKNLQDAIRNMQRAINKQLGY</sequence>
<feature type="domain" description="N-acetylmuramoyl-L-alanine amidase" evidence="5">
    <location>
        <begin position="16"/>
        <end position="147"/>
    </location>
</feature>
<dbReference type="GO" id="GO:0071555">
    <property type="term" value="P:cell wall organization"/>
    <property type="evidence" value="ECO:0007669"/>
    <property type="project" value="UniProtKB-KW"/>
</dbReference>
<comment type="catalytic activity">
    <reaction evidence="1">
        <text>Hydrolyzes the link between N-acetylmuramoyl residues and L-amino acid residues in certain cell-wall glycopeptides.</text>
        <dbReference type="EC" id="3.5.1.28"/>
    </reaction>
</comment>
<dbReference type="GO" id="GO:0009254">
    <property type="term" value="P:peptidoglycan turnover"/>
    <property type="evidence" value="ECO:0007669"/>
    <property type="project" value="TreeGrafter"/>
</dbReference>
<dbReference type="Pfam" id="PF01510">
    <property type="entry name" value="Amidase_2"/>
    <property type="match status" value="1"/>
</dbReference>
<dbReference type="SMART" id="SM00644">
    <property type="entry name" value="Ami_2"/>
    <property type="match status" value="1"/>
</dbReference>
<dbReference type="InterPro" id="IPR002502">
    <property type="entry name" value="Amidase_domain"/>
</dbReference>
<comment type="caution">
    <text evidence="6">The sequence shown here is derived from an EMBL/GenBank/DDBJ whole genome shotgun (WGS) entry which is preliminary data.</text>
</comment>
<dbReference type="EC" id="3.5.1.28" evidence="2"/>
<dbReference type="EMBL" id="VULO01000007">
    <property type="protein sequence ID" value="MSS84477.1"/>
    <property type="molecule type" value="Genomic_DNA"/>
</dbReference>
<dbReference type="PANTHER" id="PTHR30417">
    <property type="entry name" value="N-ACETYLMURAMOYL-L-ALANINE AMIDASE AMID"/>
    <property type="match status" value="1"/>
</dbReference>
<protein>
    <recommendedName>
        <fullName evidence="2">N-acetylmuramoyl-L-alanine amidase</fullName>
        <ecNumber evidence="2">3.5.1.28</ecNumber>
    </recommendedName>
</protein>
<keyword evidence="4" id="KW-0961">Cell wall biogenesis/degradation</keyword>
<dbReference type="GO" id="GO:0008745">
    <property type="term" value="F:N-acetylmuramoyl-L-alanine amidase activity"/>
    <property type="evidence" value="ECO:0007669"/>
    <property type="project" value="UniProtKB-EC"/>
</dbReference>
<evidence type="ECO:0000313" key="7">
    <source>
        <dbReference type="Proteomes" id="UP000470875"/>
    </source>
</evidence>
<dbReference type="InterPro" id="IPR036505">
    <property type="entry name" value="Amidase/PGRP_sf"/>
</dbReference>
<name>A0A6N7VRS5_9ACTO</name>
<dbReference type="GO" id="GO:0009253">
    <property type="term" value="P:peptidoglycan catabolic process"/>
    <property type="evidence" value="ECO:0007669"/>
    <property type="project" value="InterPro"/>
</dbReference>
<dbReference type="Gene3D" id="3.40.80.10">
    <property type="entry name" value="Peptidoglycan recognition protein-like"/>
    <property type="match status" value="1"/>
</dbReference>
<evidence type="ECO:0000256" key="2">
    <source>
        <dbReference type="ARBA" id="ARBA00011901"/>
    </source>
</evidence>
<dbReference type="InterPro" id="IPR051206">
    <property type="entry name" value="NAMLAA_amidase_2"/>
</dbReference>
<dbReference type="SUPFAM" id="SSF55846">
    <property type="entry name" value="N-acetylmuramoyl-L-alanine amidase-like"/>
    <property type="match status" value="1"/>
</dbReference>
<evidence type="ECO:0000256" key="3">
    <source>
        <dbReference type="ARBA" id="ARBA00022801"/>
    </source>
</evidence>
<accession>A0A6N7VRS5</accession>
<evidence type="ECO:0000256" key="4">
    <source>
        <dbReference type="ARBA" id="ARBA00023316"/>
    </source>
</evidence>
<reference evidence="6 7" key="1">
    <citation type="submission" date="2019-08" db="EMBL/GenBank/DDBJ databases">
        <title>In-depth cultivation of the pig gut microbiome towards novel bacterial diversity and tailored functional studies.</title>
        <authorList>
            <person name="Wylensek D."/>
            <person name="Hitch T.C.A."/>
            <person name="Clavel T."/>
        </authorList>
    </citation>
    <scope>NUCLEOTIDE SEQUENCE [LARGE SCALE GENOMIC DNA]</scope>
    <source>
        <strain evidence="6 7">WB03_NA08</strain>
    </source>
</reference>
<keyword evidence="7" id="KW-1185">Reference proteome</keyword>
<dbReference type="AlphaFoldDB" id="A0A6N7VRS5"/>
<organism evidence="6 7">
    <name type="scientific">Scrofimicrobium canadense</name>
    <dbReference type="NCBI Taxonomy" id="2652290"/>
    <lineage>
        <taxon>Bacteria</taxon>
        <taxon>Bacillati</taxon>
        <taxon>Actinomycetota</taxon>
        <taxon>Actinomycetes</taxon>
        <taxon>Actinomycetales</taxon>
        <taxon>Actinomycetaceae</taxon>
        <taxon>Scrofimicrobium</taxon>
    </lineage>
</organism>